<reference evidence="2 3" key="1">
    <citation type="journal article" date="2018" name="PLoS Genet.">
        <title>Population sequencing reveals clonal diversity and ancestral inbreeding in the grapevine cultivar Chardonnay.</title>
        <authorList>
            <person name="Roach M.J."/>
            <person name="Johnson D.L."/>
            <person name="Bohlmann J."/>
            <person name="van Vuuren H.J."/>
            <person name="Jones S.J."/>
            <person name="Pretorius I.S."/>
            <person name="Schmidt S.A."/>
            <person name="Borneman A.R."/>
        </authorList>
    </citation>
    <scope>NUCLEOTIDE SEQUENCE [LARGE SCALE GENOMIC DNA]</scope>
    <source>
        <strain evidence="3">cv. Chardonnay</strain>
        <tissue evidence="2">Leaf</tissue>
    </source>
</reference>
<dbReference type="Proteomes" id="UP000288805">
    <property type="component" value="Unassembled WGS sequence"/>
</dbReference>
<proteinExistence type="predicted"/>
<gene>
    <name evidence="2" type="ORF">CK203_026437</name>
</gene>
<evidence type="ECO:0000256" key="1">
    <source>
        <dbReference type="SAM" id="MobiDB-lite"/>
    </source>
</evidence>
<accession>A0A438IVX2</accession>
<evidence type="ECO:0000313" key="3">
    <source>
        <dbReference type="Proteomes" id="UP000288805"/>
    </source>
</evidence>
<name>A0A438IVX2_VITVI</name>
<dbReference type="AlphaFoldDB" id="A0A438IVX2"/>
<feature type="region of interest" description="Disordered" evidence="1">
    <location>
        <begin position="104"/>
        <end position="124"/>
    </location>
</feature>
<evidence type="ECO:0000313" key="2">
    <source>
        <dbReference type="EMBL" id="RVX00877.1"/>
    </source>
</evidence>
<comment type="caution">
    <text evidence="2">The sequence shown here is derived from an EMBL/GenBank/DDBJ whole genome shotgun (WGS) entry which is preliminary data.</text>
</comment>
<organism evidence="2 3">
    <name type="scientific">Vitis vinifera</name>
    <name type="common">Grape</name>
    <dbReference type="NCBI Taxonomy" id="29760"/>
    <lineage>
        <taxon>Eukaryota</taxon>
        <taxon>Viridiplantae</taxon>
        <taxon>Streptophyta</taxon>
        <taxon>Embryophyta</taxon>
        <taxon>Tracheophyta</taxon>
        <taxon>Spermatophyta</taxon>
        <taxon>Magnoliopsida</taxon>
        <taxon>eudicotyledons</taxon>
        <taxon>Gunneridae</taxon>
        <taxon>Pentapetalae</taxon>
        <taxon>rosids</taxon>
        <taxon>Vitales</taxon>
        <taxon>Vitaceae</taxon>
        <taxon>Viteae</taxon>
        <taxon>Vitis</taxon>
    </lineage>
</organism>
<dbReference type="EMBL" id="QGNW01000079">
    <property type="protein sequence ID" value="RVX00877.1"/>
    <property type="molecule type" value="Genomic_DNA"/>
</dbReference>
<protein>
    <submittedName>
        <fullName evidence="2">Uncharacterized protein</fullName>
    </submittedName>
</protein>
<sequence>MKETKTMKTPMSSSIKLDMDEKEAILGWILDWLKALSGFWDAYELGFQSEPRVFRFGSVFSLYLAPQGWFSFISVRLRLRVGGCSFLFDFILFLDSSFSFPSLMTPRREAGTSKAQGKRIAEPS</sequence>